<sequence length="309" mass="34030">MARCPAHDDRSPSLSITEANNGSVLLHCFAGCEPRSIVQAMGLEWAALFADDDGRTRQAKARPPKPPRRRVRKTPEVPGEAWQERAVALAIECYDRLYTDEGAKALAYLHGRGLSDALIYRACLGYHPADRREPSDAWGLTDREDDVWIPRGITVPWQVSLPDDVKLWRFKVRRAGGKPKYAQAPGGGRGLYLEDVVDASKPLVLCEGEVDALSVIEGARIPAVATGSADAGRLTAWIARIASAPHVLVAFDADEAGDKAAEEWLKLIPHARRLRPTRHDVNEMLTSGDDVRGWIEQAIESTRTHRSHA</sequence>
<dbReference type="PANTHER" id="PTHR30313">
    <property type="entry name" value="DNA PRIMASE"/>
    <property type="match status" value="1"/>
</dbReference>
<gene>
    <name evidence="2" type="ORF">FKY71_18275</name>
</gene>
<dbReference type="EMBL" id="VIFK01000479">
    <property type="protein sequence ID" value="TQE93320.1"/>
    <property type="molecule type" value="Genomic_DNA"/>
</dbReference>
<dbReference type="Gene3D" id="3.40.1360.10">
    <property type="match status" value="1"/>
</dbReference>
<name>A0A540V975_9GAMM</name>
<dbReference type="AlphaFoldDB" id="A0A540V975"/>
<proteinExistence type="predicted"/>
<dbReference type="PANTHER" id="PTHR30313:SF2">
    <property type="entry name" value="DNA PRIMASE"/>
    <property type="match status" value="1"/>
</dbReference>
<protein>
    <recommendedName>
        <fullName evidence="4">Toprim domain-containing protein</fullName>
    </recommendedName>
</protein>
<comment type="caution">
    <text evidence="2">The sequence shown here is derived from an EMBL/GenBank/DDBJ whole genome shotgun (WGS) entry which is preliminary data.</text>
</comment>
<organism evidence="2 3">
    <name type="scientific">Spiribacter salinus</name>
    <dbReference type="NCBI Taxonomy" id="1335746"/>
    <lineage>
        <taxon>Bacteria</taxon>
        <taxon>Pseudomonadati</taxon>
        <taxon>Pseudomonadota</taxon>
        <taxon>Gammaproteobacteria</taxon>
        <taxon>Chromatiales</taxon>
        <taxon>Ectothiorhodospiraceae</taxon>
        <taxon>Spiribacter</taxon>
    </lineage>
</organism>
<dbReference type="InterPro" id="IPR034154">
    <property type="entry name" value="TOPRIM_DnaG/twinkle"/>
</dbReference>
<dbReference type="GO" id="GO:0006269">
    <property type="term" value="P:DNA replication, synthesis of primer"/>
    <property type="evidence" value="ECO:0007669"/>
    <property type="project" value="TreeGrafter"/>
</dbReference>
<accession>A0A540V975</accession>
<evidence type="ECO:0000313" key="2">
    <source>
        <dbReference type="EMBL" id="TQE93320.1"/>
    </source>
</evidence>
<evidence type="ECO:0008006" key="4">
    <source>
        <dbReference type="Google" id="ProtNLM"/>
    </source>
</evidence>
<dbReference type="CDD" id="cd01029">
    <property type="entry name" value="TOPRIM_primases"/>
    <property type="match status" value="1"/>
</dbReference>
<evidence type="ECO:0000313" key="3">
    <source>
        <dbReference type="Proteomes" id="UP000315400"/>
    </source>
</evidence>
<feature type="compositionally biased region" description="Basic residues" evidence="1">
    <location>
        <begin position="57"/>
        <end position="72"/>
    </location>
</feature>
<reference evidence="2 3" key="1">
    <citation type="submission" date="2019-06" db="EMBL/GenBank/DDBJ databases">
        <title>Metagenome assembled Genome of Spiribacter salinus SL48-SHIP from the microbial mat of Salt Lake 48 (Novosibirsk region, Russia).</title>
        <authorList>
            <person name="Shipova A."/>
            <person name="Rozanov A.S."/>
            <person name="Bryanskaya A.V."/>
            <person name="Peltek S.E."/>
        </authorList>
    </citation>
    <scope>NUCLEOTIDE SEQUENCE [LARGE SCALE GENOMIC DNA]</scope>
    <source>
        <strain evidence="2">SL48-SHIP-2</strain>
    </source>
</reference>
<feature type="region of interest" description="Disordered" evidence="1">
    <location>
        <begin position="54"/>
        <end position="77"/>
    </location>
</feature>
<dbReference type="InterPro" id="IPR050219">
    <property type="entry name" value="DnaG_primase"/>
</dbReference>
<evidence type="ECO:0000256" key="1">
    <source>
        <dbReference type="SAM" id="MobiDB-lite"/>
    </source>
</evidence>
<dbReference type="Pfam" id="PF13155">
    <property type="entry name" value="Toprim_2"/>
    <property type="match status" value="1"/>
</dbReference>
<dbReference type="Proteomes" id="UP000315400">
    <property type="component" value="Unassembled WGS sequence"/>
</dbReference>
<dbReference type="SUPFAM" id="SSF56731">
    <property type="entry name" value="DNA primase core"/>
    <property type="match status" value="1"/>
</dbReference>
<dbReference type="GO" id="GO:0005737">
    <property type="term" value="C:cytoplasm"/>
    <property type="evidence" value="ECO:0007669"/>
    <property type="project" value="TreeGrafter"/>
</dbReference>